<dbReference type="EMBL" id="FOND01000007">
    <property type="protein sequence ID" value="SFE91645.1"/>
    <property type="molecule type" value="Genomic_DNA"/>
</dbReference>
<sequence length="64" mass="6388">MTAPRGLPSAIGRPATAALLAAGHTDLDRLDGVPAAELLRLHGVGPKAVAVLRTALAERGLALG</sequence>
<dbReference type="Proteomes" id="UP000198589">
    <property type="component" value="Unassembled WGS sequence"/>
</dbReference>
<accession>A0A1I2EFJ7</accession>
<name>A0A1I2EFJ7_9ACTN</name>
<dbReference type="STRING" id="1798228.SAMN05216574_10740"/>
<evidence type="ECO:0008006" key="3">
    <source>
        <dbReference type="Google" id="ProtNLM"/>
    </source>
</evidence>
<protein>
    <recommendedName>
        <fullName evidence="3">Helix-hairpin-helix domain-containing protein</fullName>
    </recommendedName>
</protein>
<dbReference type="AlphaFoldDB" id="A0A1I2EFJ7"/>
<proteinExistence type="predicted"/>
<keyword evidence="2" id="KW-1185">Reference proteome</keyword>
<dbReference type="RefSeq" id="WP_092198233.1">
    <property type="nucleotide sequence ID" value="NZ_FOND01000007.1"/>
</dbReference>
<evidence type="ECO:0000313" key="2">
    <source>
        <dbReference type="Proteomes" id="UP000198589"/>
    </source>
</evidence>
<gene>
    <name evidence="1" type="ORF">SAMN05216574_10740</name>
</gene>
<reference evidence="2" key="1">
    <citation type="submission" date="2016-10" db="EMBL/GenBank/DDBJ databases">
        <authorList>
            <person name="Varghese N."/>
            <person name="Submissions S."/>
        </authorList>
    </citation>
    <scope>NUCLEOTIDE SEQUENCE [LARGE SCALE GENOMIC DNA]</scope>
    <source>
        <strain evidence="2">DSM 46838</strain>
    </source>
</reference>
<evidence type="ECO:0000313" key="1">
    <source>
        <dbReference type="EMBL" id="SFE91645.1"/>
    </source>
</evidence>
<organism evidence="1 2">
    <name type="scientific">Blastococcus tunisiensis</name>
    <dbReference type="NCBI Taxonomy" id="1798228"/>
    <lineage>
        <taxon>Bacteria</taxon>
        <taxon>Bacillati</taxon>
        <taxon>Actinomycetota</taxon>
        <taxon>Actinomycetes</taxon>
        <taxon>Geodermatophilales</taxon>
        <taxon>Geodermatophilaceae</taxon>
        <taxon>Blastococcus</taxon>
    </lineage>
</organism>
<dbReference type="OrthoDB" id="7950977at2"/>
<dbReference type="Gene3D" id="1.10.150.20">
    <property type="entry name" value="5' to 3' exonuclease, C-terminal subdomain"/>
    <property type="match status" value="1"/>
</dbReference>